<dbReference type="GO" id="GO:0030672">
    <property type="term" value="C:synaptic vesicle membrane"/>
    <property type="evidence" value="ECO:0007669"/>
    <property type="project" value="TreeGrafter"/>
</dbReference>
<feature type="transmembrane region" description="Helical" evidence="6">
    <location>
        <begin position="499"/>
        <end position="525"/>
    </location>
</feature>
<evidence type="ECO:0000256" key="3">
    <source>
        <dbReference type="ARBA" id="ARBA00022692"/>
    </source>
</evidence>
<keyword evidence="4 6" id="KW-1133">Transmembrane helix</keyword>
<dbReference type="EMBL" id="BMAU01021052">
    <property type="protein sequence ID" value="GFX88436.1"/>
    <property type="molecule type" value="Genomic_DNA"/>
</dbReference>
<gene>
    <name evidence="7" type="primary">Slc18a2</name>
    <name evidence="7" type="ORF">TNCV_2279041</name>
</gene>
<evidence type="ECO:0000256" key="2">
    <source>
        <dbReference type="ARBA" id="ARBA00022448"/>
    </source>
</evidence>
<evidence type="ECO:0000256" key="4">
    <source>
        <dbReference type="ARBA" id="ARBA00022989"/>
    </source>
</evidence>
<reference evidence="7" key="1">
    <citation type="submission" date="2020-08" db="EMBL/GenBank/DDBJ databases">
        <title>Multicomponent nature underlies the extraordinary mechanical properties of spider dragline silk.</title>
        <authorList>
            <person name="Kono N."/>
            <person name="Nakamura H."/>
            <person name="Mori M."/>
            <person name="Yoshida Y."/>
            <person name="Ohtoshi R."/>
            <person name="Malay A.D."/>
            <person name="Moran D.A.P."/>
            <person name="Tomita M."/>
            <person name="Numata K."/>
            <person name="Arakawa K."/>
        </authorList>
    </citation>
    <scope>NUCLEOTIDE SEQUENCE</scope>
</reference>
<dbReference type="AlphaFoldDB" id="A0A8X6R4U7"/>
<name>A0A8X6R4U7_TRICX</name>
<sequence>MAVGWSAPPHIRIVKPFSEHELFTQFSRILSGDTIFPTRKMRMLFQYYLMQFLTDGAYVVRALSETVCSRKVIKMNKPDFSSSGLNMLWSKQLWRVQQSGKFIIFVVYFSIFLDNLLLSVVVPVIPDILYKLENSSLREVVLNGVKKNASTNKCFELYQESLDCQNYSQNNSTNFHQKIIPYDIHNENEEVGLLLASKAIVQLILNPIIGPLTNRIGNKTPIFCGILVLLLSSFMFAFGNTFSILFAARSIHGVGSSCISIGDPLSKCGAQFAVQHNASPDKNSRITVMVSFLDVTGIKPCPDLSPNQNALSTEPILIRKEDPTPLTVVQFCALCTTANGGVGGQLSTGGSVQDGGRIGPLCEGVWPHCRPRVATTNLSNSCTCGLERFPSARNDTFVDSKLCSYSGDGMAIIADRYQDDHERSRIMGIIMGGMAAGVLVGYPLGGIMYDFVNQRAPLLVVASLLVLDAALLLVVLCPRLEPERLLIGTSIRKLMLDPYILLASGAIAMSTFSIAILEPCLPIWLMESMSPPKWQLGTVFIPDSLGYFIGTNFFGEVGFKIGRWLTAMISLVTVGVCALTVS</sequence>
<evidence type="ECO:0000313" key="7">
    <source>
        <dbReference type="EMBL" id="GFX88436.1"/>
    </source>
</evidence>
<dbReference type="InterPro" id="IPR036259">
    <property type="entry name" value="MFS_trans_sf"/>
</dbReference>
<dbReference type="InterPro" id="IPR050930">
    <property type="entry name" value="MFS_Vesicular_Transporter"/>
</dbReference>
<feature type="transmembrane region" description="Helical" evidence="6">
    <location>
        <begin position="220"/>
        <end position="247"/>
    </location>
</feature>
<dbReference type="PANTHER" id="PTHR23506:SF4">
    <property type="entry name" value="PORTABELLA"/>
    <property type="match status" value="1"/>
</dbReference>
<feature type="transmembrane region" description="Helical" evidence="6">
    <location>
        <begin position="426"/>
        <end position="444"/>
    </location>
</feature>
<dbReference type="SUPFAM" id="SSF103473">
    <property type="entry name" value="MFS general substrate transporter"/>
    <property type="match status" value="2"/>
</dbReference>
<keyword evidence="5 6" id="KW-0472">Membrane</keyword>
<dbReference type="Proteomes" id="UP000887159">
    <property type="component" value="Unassembled WGS sequence"/>
</dbReference>
<protein>
    <submittedName>
        <fullName evidence="7">Synaptic vesicular amine transporter</fullName>
    </submittedName>
</protein>
<dbReference type="GO" id="GO:0005335">
    <property type="term" value="F:serotonin:sodium:chloride symporter activity"/>
    <property type="evidence" value="ECO:0007669"/>
    <property type="project" value="TreeGrafter"/>
</dbReference>
<dbReference type="Gene3D" id="1.20.1250.20">
    <property type="entry name" value="MFS general substrate transporter like domains"/>
    <property type="match status" value="2"/>
</dbReference>
<evidence type="ECO:0000256" key="1">
    <source>
        <dbReference type="ARBA" id="ARBA00004141"/>
    </source>
</evidence>
<keyword evidence="8" id="KW-1185">Reference proteome</keyword>
<comment type="caution">
    <text evidence="7">The sequence shown here is derived from an EMBL/GenBank/DDBJ whole genome shotgun (WGS) entry which is preliminary data.</text>
</comment>
<keyword evidence="2" id="KW-0813">Transport</keyword>
<dbReference type="Pfam" id="PF07690">
    <property type="entry name" value="MFS_1"/>
    <property type="match status" value="2"/>
</dbReference>
<evidence type="ECO:0000256" key="6">
    <source>
        <dbReference type="SAM" id="Phobius"/>
    </source>
</evidence>
<proteinExistence type="predicted"/>
<dbReference type="InterPro" id="IPR011701">
    <property type="entry name" value="MFS"/>
</dbReference>
<comment type="subcellular location">
    <subcellularLocation>
        <location evidence="1">Membrane</location>
        <topology evidence="1">Multi-pass membrane protein</topology>
    </subcellularLocation>
</comment>
<dbReference type="GO" id="GO:0043195">
    <property type="term" value="C:terminal bouton"/>
    <property type="evidence" value="ECO:0007669"/>
    <property type="project" value="TreeGrafter"/>
</dbReference>
<dbReference type="GO" id="GO:0015842">
    <property type="term" value="P:aminergic neurotransmitter loading into synaptic vesicle"/>
    <property type="evidence" value="ECO:0007669"/>
    <property type="project" value="TreeGrafter"/>
</dbReference>
<keyword evidence="3 6" id="KW-0812">Transmembrane</keyword>
<dbReference type="PANTHER" id="PTHR23506">
    <property type="entry name" value="GH10249P"/>
    <property type="match status" value="1"/>
</dbReference>
<accession>A0A8X6R4U7</accession>
<feature type="transmembrane region" description="Helical" evidence="6">
    <location>
        <begin position="456"/>
        <end position="478"/>
    </location>
</feature>
<organism evidence="7 8">
    <name type="scientific">Trichonephila clavipes</name>
    <name type="common">Golden silk orbweaver</name>
    <name type="synonym">Nephila clavipes</name>
    <dbReference type="NCBI Taxonomy" id="2585209"/>
    <lineage>
        <taxon>Eukaryota</taxon>
        <taxon>Metazoa</taxon>
        <taxon>Ecdysozoa</taxon>
        <taxon>Arthropoda</taxon>
        <taxon>Chelicerata</taxon>
        <taxon>Arachnida</taxon>
        <taxon>Araneae</taxon>
        <taxon>Araneomorphae</taxon>
        <taxon>Entelegynae</taxon>
        <taxon>Araneoidea</taxon>
        <taxon>Nephilidae</taxon>
        <taxon>Trichonephila</taxon>
    </lineage>
</organism>
<evidence type="ECO:0000256" key="5">
    <source>
        <dbReference type="ARBA" id="ARBA00023136"/>
    </source>
</evidence>
<feature type="transmembrane region" description="Helical" evidence="6">
    <location>
        <begin position="102"/>
        <end position="125"/>
    </location>
</feature>
<evidence type="ECO:0000313" key="8">
    <source>
        <dbReference type="Proteomes" id="UP000887159"/>
    </source>
</evidence>